<comment type="caution">
    <text evidence="7">The sequence shown here is derived from an EMBL/GenBank/DDBJ whole genome shotgun (WGS) entry which is preliminary data.</text>
</comment>
<dbReference type="GO" id="GO:0005737">
    <property type="term" value="C:cytoplasm"/>
    <property type="evidence" value="ECO:0007669"/>
    <property type="project" value="TreeGrafter"/>
</dbReference>
<evidence type="ECO:0000256" key="5">
    <source>
        <dbReference type="ARBA" id="ARBA00023204"/>
    </source>
</evidence>
<dbReference type="GO" id="GO:0006307">
    <property type="term" value="P:DNA alkylation repair"/>
    <property type="evidence" value="ECO:0007669"/>
    <property type="project" value="TreeGrafter"/>
</dbReference>
<keyword evidence="5" id="KW-0234">DNA repair</keyword>
<dbReference type="Pfam" id="PF00730">
    <property type="entry name" value="HhH-GPD"/>
    <property type="match status" value="1"/>
</dbReference>
<dbReference type="GO" id="GO:0006285">
    <property type="term" value="P:base-excision repair, AP site formation"/>
    <property type="evidence" value="ECO:0007669"/>
    <property type="project" value="TreeGrafter"/>
</dbReference>
<evidence type="ECO:0000313" key="8">
    <source>
        <dbReference type="Proteomes" id="UP000271227"/>
    </source>
</evidence>
<protein>
    <recommendedName>
        <fullName evidence="3">DNA-3-methyladenine glycosylase II</fullName>
        <ecNumber evidence="3">3.2.2.21</ecNumber>
    </recommendedName>
</protein>
<dbReference type="PANTHER" id="PTHR43003:SF5">
    <property type="entry name" value="DNA-3-METHYLADENINE GLYCOSYLASE"/>
    <property type="match status" value="1"/>
</dbReference>
<dbReference type="RefSeq" id="WP_211332329.1">
    <property type="nucleotide sequence ID" value="NZ_REFR01000016.1"/>
</dbReference>
<evidence type="ECO:0000256" key="4">
    <source>
        <dbReference type="ARBA" id="ARBA00022763"/>
    </source>
</evidence>
<dbReference type="SUPFAM" id="SSF48150">
    <property type="entry name" value="DNA-glycosylase"/>
    <property type="match status" value="1"/>
</dbReference>
<gene>
    <name evidence="7" type="ORF">BXY39_3635</name>
</gene>
<dbReference type="FunFam" id="1.10.340.30:FF:000004">
    <property type="entry name" value="DNA-3-methyladenine glycosylase II"/>
    <property type="match status" value="1"/>
</dbReference>
<comment type="catalytic activity">
    <reaction evidence="1">
        <text>Hydrolysis of alkylated DNA, releasing 3-methyladenine, 3-methylguanine, 7-methylguanine and 7-methyladenine.</text>
        <dbReference type="EC" id="3.2.2.21"/>
    </reaction>
</comment>
<organism evidence="7 8">
    <name type="scientific">Eilatimonas milleporae</name>
    <dbReference type="NCBI Taxonomy" id="911205"/>
    <lineage>
        <taxon>Bacteria</taxon>
        <taxon>Pseudomonadati</taxon>
        <taxon>Pseudomonadota</taxon>
        <taxon>Alphaproteobacteria</taxon>
        <taxon>Kordiimonadales</taxon>
        <taxon>Kordiimonadaceae</taxon>
        <taxon>Eilatimonas</taxon>
    </lineage>
</organism>
<reference evidence="7 8" key="1">
    <citation type="submission" date="2018-10" db="EMBL/GenBank/DDBJ databases">
        <title>Genomic Encyclopedia of Archaeal and Bacterial Type Strains, Phase II (KMG-II): from individual species to whole genera.</title>
        <authorList>
            <person name="Goeker M."/>
        </authorList>
    </citation>
    <scope>NUCLEOTIDE SEQUENCE [LARGE SCALE GENOMIC DNA]</scope>
    <source>
        <strain evidence="7 8">DSM 25217</strain>
    </source>
</reference>
<sequence>MTDKQISFGLSTPRVAAMLSELAEEDSRFKKAIATAGMPAERKSSPGMATLIRIIIGQQVSTRAAASIAGRLFDLIGETPDPAYILSQSDEALRAAGLSRAKVLYVQCLAEAIGSGTLDLDGLGGLPDEDAVAALTAIKGFGRWSAEMYLMFALGRPDIWPVGDLAVRIGTARILGLDNPRPAPKDLEALSHPWRPKRSAVALLAWHYQNNVPL</sequence>
<dbReference type="InterPro" id="IPR003265">
    <property type="entry name" value="HhH-GPD_domain"/>
</dbReference>
<dbReference type="GO" id="GO:0032131">
    <property type="term" value="F:alkylated DNA binding"/>
    <property type="evidence" value="ECO:0007669"/>
    <property type="project" value="TreeGrafter"/>
</dbReference>
<accession>A0A3M0BV49</accession>
<dbReference type="PANTHER" id="PTHR43003">
    <property type="entry name" value="DNA-3-METHYLADENINE GLYCOSYLASE"/>
    <property type="match status" value="1"/>
</dbReference>
<dbReference type="Gene3D" id="1.10.340.30">
    <property type="entry name" value="Hypothetical protein, domain 2"/>
    <property type="match status" value="1"/>
</dbReference>
<evidence type="ECO:0000256" key="2">
    <source>
        <dbReference type="ARBA" id="ARBA00010817"/>
    </source>
</evidence>
<dbReference type="GO" id="GO:0043916">
    <property type="term" value="F:DNA-7-methylguanine glycosylase activity"/>
    <property type="evidence" value="ECO:0007669"/>
    <property type="project" value="TreeGrafter"/>
</dbReference>
<feature type="domain" description="HhH-GPD" evidence="6">
    <location>
        <begin position="56"/>
        <end position="210"/>
    </location>
</feature>
<name>A0A3M0BV49_9PROT</name>
<keyword evidence="4" id="KW-0227">DNA damage</keyword>
<dbReference type="AlphaFoldDB" id="A0A3M0BV49"/>
<dbReference type="GO" id="GO:0008725">
    <property type="term" value="F:DNA-3-methyladenine glycosylase activity"/>
    <property type="evidence" value="ECO:0007669"/>
    <property type="project" value="TreeGrafter"/>
</dbReference>
<dbReference type="InterPro" id="IPR051912">
    <property type="entry name" value="Alkylbase_DNA_Glycosylase/TA"/>
</dbReference>
<dbReference type="Gene3D" id="1.10.1670.40">
    <property type="match status" value="1"/>
</dbReference>
<dbReference type="GO" id="GO:0032993">
    <property type="term" value="C:protein-DNA complex"/>
    <property type="evidence" value="ECO:0007669"/>
    <property type="project" value="TreeGrafter"/>
</dbReference>
<comment type="similarity">
    <text evidence="2">Belongs to the alkylbase DNA glycosidase AlkA family.</text>
</comment>
<dbReference type="FunCoup" id="A0A3M0BV49">
    <property type="interactions" value="167"/>
</dbReference>
<evidence type="ECO:0000313" key="7">
    <source>
        <dbReference type="EMBL" id="RMB01451.1"/>
    </source>
</evidence>
<dbReference type="EC" id="3.2.2.21" evidence="3"/>
<evidence type="ECO:0000259" key="6">
    <source>
        <dbReference type="SMART" id="SM00478"/>
    </source>
</evidence>
<evidence type="ECO:0000256" key="1">
    <source>
        <dbReference type="ARBA" id="ARBA00000086"/>
    </source>
</evidence>
<keyword evidence="8" id="KW-1185">Reference proteome</keyword>
<dbReference type="InParanoid" id="A0A3M0BV49"/>
<dbReference type="Proteomes" id="UP000271227">
    <property type="component" value="Unassembled WGS sequence"/>
</dbReference>
<dbReference type="SMART" id="SM00478">
    <property type="entry name" value="ENDO3c"/>
    <property type="match status" value="1"/>
</dbReference>
<dbReference type="CDD" id="cd00056">
    <property type="entry name" value="ENDO3c"/>
    <property type="match status" value="1"/>
</dbReference>
<dbReference type="InterPro" id="IPR011257">
    <property type="entry name" value="DNA_glycosylase"/>
</dbReference>
<dbReference type="EMBL" id="REFR01000016">
    <property type="protein sequence ID" value="RMB01451.1"/>
    <property type="molecule type" value="Genomic_DNA"/>
</dbReference>
<proteinExistence type="inferred from homology"/>
<evidence type="ECO:0000256" key="3">
    <source>
        <dbReference type="ARBA" id="ARBA00012000"/>
    </source>
</evidence>